<dbReference type="AlphaFoldDB" id="A0A9D1R833"/>
<protein>
    <submittedName>
        <fullName evidence="2">Uncharacterized protein</fullName>
    </submittedName>
</protein>
<feature type="region of interest" description="Disordered" evidence="1">
    <location>
        <begin position="25"/>
        <end position="60"/>
    </location>
</feature>
<dbReference type="Proteomes" id="UP000824265">
    <property type="component" value="Unassembled WGS sequence"/>
</dbReference>
<reference evidence="2" key="1">
    <citation type="journal article" date="2021" name="PeerJ">
        <title>Extensive microbial diversity within the chicken gut microbiome revealed by metagenomics and culture.</title>
        <authorList>
            <person name="Gilroy R."/>
            <person name="Ravi A."/>
            <person name="Getino M."/>
            <person name="Pursley I."/>
            <person name="Horton D.L."/>
            <person name="Alikhan N.F."/>
            <person name="Baker D."/>
            <person name="Gharbi K."/>
            <person name="Hall N."/>
            <person name="Watson M."/>
            <person name="Adriaenssens E.M."/>
            <person name="Foster-Nyarko E."/>
            <person name="Jarju S."/>
            <person name="Secka A."/>
            <person name="Antonio M."/>
            <person name="Oren A."/>
            <person name="Chaudhuri R.R."/>
            <person name="La Ragione R."/>
            <person name="Hildebrand F."/>
            <person name="Pallen M.J."/>
        </authorList>
    </citation>
    <scope>NUCLEOTIDE SEQUENCE</scope>
    <source>
        <strain evidence="2">CHK195-6426</strain>
    </source>
</reference>
<reference evidence="2" key="2">
    <citation type="submission" date="2021-04" db="EMBL/GenBank/DDBJ databases">
        <authorList>
            <person name="Gilroy R."/>
        </authorList>
    </citation>
    <scope>NUCLEOTIDE SEQUENCE</scope>
    <source>
        <strain evidence="2">CHK195-6426</strain>
    </source>
</reference>
<evidence type="ECO:0000256" key="1">
    <source>
        <dbReference type="SAM" id="MobiDB-lite"/>
    </source>
</evidence>
<proteinExistence type="predicted"/>
<organism evidence="2 3">
    <name type="scientific">Candidatus Acetatifactor stercoripullorum</name>
    <dbReference type="NCBI Taxonomy" id="2838414"/>
    <lineage>
        <taxon>Bacteria</taxon>
        <taxon>Bacillati</taxon>
        <taxon>Bacillota</taxon>
        <taxon>Clostridia</taxon>
        <taxon>Lachnospirales</taxon>
        <taxon>Lachnospiraceae</taxon>
        <taxon>Acetatifactor</taxon>
    </lineage>
</organism>
<gene>
    <name evidence="2" type="ORF">H9742_12185</name>
</gene>
<evidence type="ECO:0000313" key="3">
    <source>
        <dbReference type="Proteomes" id="UP000824265"/>
    </source>
</evidence>
<dbReference type="EMBL" id="DXGH01000069">
    <property type="protein sequence ID" value="HIW82253.1"/>
    <property type="molecule type" value="Genomic_DNA"/>
</dbReference>
<sequence>MQTLNYWKQFLNTGRIEDYLSYVNKDRPHEGESGQSGEKPYAGNDMRDRNDIETNAYWRV</sequence>
<name>A0A9D1R833_9FIRM</name>
<accession>A0A9D1R833</accession>
<evidence type="ECO:0000313" key="2">
    <source>
        <dbReference type="EMBL" id="HIW82253.1"/>
    </source>
</evidence>
<dbReference type="RefSeq" id="WP_318704048.1">
    <property type="nucleotide sequence ID" value="NZ_CALWMU010000020.1"/>
</dbReference>
<comment type="caution">
    <text evidence="2">The sequence shown here is derived from an EMBL/GenBank/DDBJ whole genome shotgun (WGS) entry which is preliminary data.</text>
</comment>